<dbReference type="EMBL" id="LR796771">
    <property type="protein sequence ID" value="CAB4165149.1"/>
    <property type="molecule type" value="Genomic_DNA"/>
</dbReference>
<protein>
    <recommendedName>
        <fullName evidence="1">TOTE conflict system primase domain-containing protein</fullName>
    </recommendedName>
</protein>
<gene>
    <name evidence="2" type="ORF">UFOVP820_17</name>
</gene>
<evidence type="ECO:0000313" key="2">
    <source>
        <dbReference type="EMBL" id="CAB4165149.1"/>
    </source>
</evidence>
<name>A0A6J5P015_9CAUD</name>
<organism evidence="2">
    <name type="scientific">uncultured Caudovirales phage</name>
    <dbReference type="NCBI Taxonomy" id="2100421"/>
    <lineage>
        <taxon>Viruses</taxon>
        <taxon>Duplodnaviria</taxon>
        <taxon>Heunggongvirae</taxon>
        <taxon>Uroviricota</taxon>
        <taxon>Caudoviricetes</taxon>
        <taxon>Peduoviridae</taxon>
        <taxon>Maltschvirus</taxon>
        <taxon>Maltschvirus maltsch</taxon>
    </lineage>
</organism>
<sequence length="506" mass="56745">MSQANLLVRLSSLFRGLSRAHGIYELLARKVGGKKVQGKARTVRGEVSDNLWKMHVEGAQGLGIVPIMDDNTCVFGAIDVDRYDLDLTEVEAKVAELGLPLLPTRTKSGGVHLYCFAKASVAAGLMKLRLEEWSVALGYGGAEVFPKQATLLSDKDVGNWINMPYFGSVGGITERYGIFKGQQLSLVEFLDRADAIRITEEQLESLVPPESDEFAEGPPCLQSLARTGFPEGMRNNGLFAVGVYLKQRYPDDWTQHLRVYNVRFFKPPLGESEVSGLVKTLNRKEYSYTCDKPPLKMFCNRNLCRTRDFGIGRGSDDWGVVIDTDVQRVSTDPPYWIVNVNGTRMMFFSEDLIQQRRFQTLCMEKIGILPPPLPPDKWRAEVNKILQSAVEIEAPSDSSVGGELEYHLKQFITVHPQAETRAEVLVGKPYTEDGLVYFRSADFRKYLEAQHFRALSGPRLYARLRQCGVGHKQFWVEDQNIQVWAAPAEQVSNLTIPATIIDKGAM</sequence>
<evidence type="ECO:0000259" key="1">
    <source>
        <dbReference type="Pfam" id="PF22548"/>
    </source>
</evidence>
<feature type="domain" description="TOTE conflict system primase" evidence="1">
    <location>
        <begin position="46"/>
        <end position="166"/>
    </location>
</feature>
<reference evidence="2" key="1">
    <citation type="submission" date="2020-04" db="EMBL/GenBank/DDBJ databases">
        <authorList>
            <person name="Chiriac C."/>
            <person name="Salcher M."/>
            <person name="Ghai R."/>
            <person name="Kavagutti S V."/>
        </authorList>
    </citation>
    <scope>NUCLEOTIDE SEQUENCE</scope>
</reference>
<proteinExistence type="predicted"/>
<dbReference type="Pfam" id="PF22548">
    <property type="entry name" value="AEP-TOTE"/>
    <property type="match status" value="1"/>
</dbReference>
<accession>A0A6J5P015</accession>
<dbReference type="InterPro" id="IPR054347">
    <property type="entry name" value="TOTE_primase"/>
</dbReference>